<dbReference type="Proteomes" id="UP000192578">
    <property type="component" value="Unassembled WGS sequence"/>
</dbReference>
<evidence type="ECO:0000256" key="8">
    <source>
        <dbReference type="ARBA" id="ARBA00023180"/>
    </source>
</evidence>
<organism evidence="13 14">
    <name type="scientific">Hypsibius exemplaris</name>
    <name type="common">Freshwater tardigrade</name>
    <dbReference type="NCBI Taxonomy" id="2072580"/>
    <lineage>
        <taxon>Eukaryota</taxon>
        <taxon>Metazoa</taxon>
        <taxon>Ecdysozoa</taxon>
        <taxon>Tardigrada</taxon>
        <taxon>Eutardigrada</taxon>
        <taxon>Parachela</taxon>
        <taxon>Hypsibioidea</taxon>
        <taxon>Hypsibiidae</taxon>
        <taxon>Hypsibius</taxon>
    </lineage>
</organism>
<keyword evidence="3" id="KW-0812">Transmembrane</keyword>
<dbReference type="EMBL" id="MTYJ01000227">
    <property type="protein sequence ID" value="OWA51441.1"/>
    <property type="molecule type" value="Genomic_DNA"/>
</dbReference>
<evidence type="ECO:0000256" key="4">
    <source>
        <dbReference type="ARBA" id="ARBA00022989"/>
    </source>
</evidence>
<evidence type="ECO:0000256" key="1">
    <source>
        <dbReference type="ARBA" id="ARBA00004141"/>
    </source>
</evidence>
<reference evidence="14" key="1">
    <citation type="submission" date="2017-01" db="EMBL/GenBank/DDBJ databases">
        <title>Comparative genomics of anhydrobiosis in the tardigrade Hypsibius dujardini.</title>
        <authorList>
            <person name="Yoshida Y."/>
            <person name="Koutsovoulos G."/>
            <person name="Laetsch D."/>
            <person name="Stevens L."/>
            <person name="Kumar S."/>
            <person name="Horikawa D."/>
            <person name="Ishino K."/>
            <person name="Komine S."/>
            <person name="Tomita M."/>
            <person name="Blaxter M."/>
            <person name="Arakawa K."/>
        </authorList>
    </citation>
    <scope>NUCLEOTIDE SEQUENCE [LARGE SCALE GENOMIC DNA]</scope>
    <source>
        <strain evidence="14">Z151</strain>
    </source>
</reference>
<feature type="domain" description="Ionotropic glutamate receptor L-glutamate and glycine-binding" evidence="12">
    <location>
        <begin position="55"/>
        <end position="136"/>
    </location>
</feature>
<dbReference type="AlphaFoldDB" id="A0A9X6RL74"/>
<evidence type="ECO:0000256" key="11">
    <source>
        <dbReference type="SAM" id="SignalP"/>
    </source>
</evidence>
<keyword evidence="9" id="KW-1071">Ligand-gated ion channel</keyword>
<evidence type="ECO:0000313" key="13">
    <source>
        <dbReference type="EMBL" id="OWA51441.1"/>
    </source>
</evidence>
<evidence type="ECO:0000256" key="9">
    <source>
        <dbReference type="ARBA" id="ARBA00023286"/>
    </source>
</evidence>
<proteinExistence type="predicted"/>
<evidence type="ECO:0000259" key="12">
    <source>
        <dbReference type="Pfam" id="PF10613"/>
    </source>
</evidence>
<keyword evidence="6" id="KW-0472">Membrane</keyword>
<comment type="caution">
    <text evidence="13">The sequence shown here is derived from an EMBL/GenBank/DDBJ whole genome shotgun (WGS) entry which is preliminary data.</text>
</comment>
<evidence type="ECO:0000313" key="14">
    <source>
        <dbReference type="Proteomes" id="UP000192578"/>
    </source>
</evidence>
<keyword evidence="2" id="KW-0813">Transport</keyword>
<name>A0A9X6RL74_HYPEX</name>
<keyword evidence="8" id="KW-0325">Glycoprotein</keyword>
<protein>
    <recommendedName>
        <fullName evidence="12">Ionotropic glutamate receptor L-glutamate and glycine-binding domain-containing protein</fullName>
    </recommendedName>
</protein>
<dbReference type="SUPFAM" id="SSF53850">
    <property type="entry name" value="Periplasmic binding protein-like II"/>
    <property type="match status" value="1"/>
</dbReference>
<keyword evidence="11" id="KW-0732">Signal</keyword>
<dbReference type="InterPro" id="IPR019594">
    <property type="entry name" value="Glu/Gly-bd"/>
</dbReference>
<dbReference type="OrthoDB" id="5984008at2759"/>
<sequence length="269" mass="28747">MFQSGVVTVLFVALQAAGITLAGAPIRVVFKPDPVEILDPAVTPKAPPPPPTNEFGMDLLSAIHDLTGLVFQTTFRSDLAYGAPINGSFTGTLLAPLINNEADLTGPELVVTSYGEQVVDFLVPINSFKLRILYNTELGLTDKTQYTVANTEDLIYLNTTTNVDAQAVWQDIVAGKPDSILPADETGEDMILGGNIAVVAASHYIGQILEYGEGKISVATGDLGGPFFLSMAVQKGSSLREVLNTAILQLSENGMLEQLLKKHELWSQS</sequence>
<keyword evidence="4" id="KW-1133">Transmembrane helix</keyword>
<keyword evidence="14" id="KW-1185">Reference proteome</keyword>
<accession>A0A9X6RL74</accession>
<comment type="subcellular location">
    <subcellularLocation>
        <location evidence="1">Membrane</location>
        <topology evidence="1">Multi-pass membrane protein</topology>
    </subcellularLocation>
</comment>
<feature type="signal peptide" evidence="11">
    <location>
        <begin position="1"/>
        <end position="22"/>
    </location>
</feature>
<feature type="chain" id="PRO_5040907060" description="Ionotropic glutamate receptor L-glutamate and glycine-binding domain-containing protein" evidence="11">
    <location>
        <begin position="23"/>
        <end position="269"/>
    </location>
</feature>
<keyword evidence="7" id="KW-0675">Receptor</keyword>
<evidence type="ECO:0000256" key="2">
    <source>
        <dbReference type="ARBA" id="ARBA00022448"/>
    </source>
</evidence>
<dbReference type="GO" id="GO:0016020">
    <property type="term" value="C:membrane"/>
    <property type="evidence" value="ECO:0007669"/>
    <property type="project" value="UniProtKB-SubCell"/>
</dbReference>
<keyword evidence="5" id="KW-0406">Ion transport</keyword>
<gene>
    <name evidence="13" type="ORF">BV898_15922</name>
</gene>
<evidence type="ECO:0000256" key="5">
    <source>
        <dbReference type="ARBA" id="ARBA00023065"/>
    </source>
</evidence>
<evidence type="ECO:0000256" key="3">
    <source>
        <dbReference type="ARBA" id="ARBA00022692"/>
    </source>
</evidence>
<dbReference type="GO" id="GO:0015276">
    <property type="term" value="F:ligand-gated monoatomic ion channel activity"/>
    <property type="evidence" value="ECO:0007669"/>
    <property type="project" value="InterPro"/>
</dbReference>
<dbReference type="Gene3D" id="3.40.190.10">
    <property type="entry name" value="Periplasmic binding protein-like II"/>
    <property type="match status" value="2"/>
</dbReference>
<evidence type="ECO:0000256" key="6">
    <source>
        <dbReference type="ARBA" id="ARBA00023136"/>
    </source>
</evidence>
<keyword evidence="10" id="KW-0407">Ion channel</keyword>
<evidence type="ECO:0000256" key="10">
    <source>
        <dbReference type="ARBA" id="ARBA00023303"/>
    </source>
</evidence>
<evidence type="ECO:0000256" key="7">
    <source>
        <dbReference type="ARBA" id="ARBA00023170"/>
    </source>
</evidence>
<dbReference type="Pfam" id="PF10613">
    <property type="entry name" value="Lig_chan-Glu_bd"/>
    <property type="match status" value="1"/>
</dbReference>